<evidence type="ECO:0000256" key="1">
    <source>
        <dbReference type="ARBA" id="ARBA00012418"/>
    </source>
</evidence>
<evidence type="ECO:0000259" key="9">
    <source>
        <dbReference type="Pfam" id="PF04998"/>
    </source>
</evidence>
<dbReference type="Pfam" id="PF04998">
    <property type="entry name" value="RNA_pol_Rpb1_5"/>
    <property type="match status" value="1"/>
</dbReference>
<evidence type="ECO:0000256" key="6">
    <source>
        <dbReference type="ARBA" id="ARBA00023125"/>
    </source>
</evidence>
<dbReference type="GO" id="GO:0003677">
    <property type="term" value="F:DNA binding"/>
    <property type="evidence" value="ECO:0007669"/>
    <property type="project" value="UniProtKB-KW"/>
</dbReference>
<evidence type="ECO:0000256" key="2">
    <source>
        <dbReference type="ARBA" id="ARBA00022478"/>
    </source>
</evidence>
<organism evidence="10">
    <name type="scientific">marine sediment metagenome</name>
    <dbReference type="NCBI Taxonomy" id="412755"/>
    <lineage>
        <taxon>unclassified sequences</taxon>
        <taxon>metagenomes</taxon>
        <taxon>ecological metagenomes</taxon>
    </lineage>
</organism>
<keyword evidence="4" id="KW-0808">Transferase</keyword>
<keyword evidence="6" id="KW-0238">DNA-binding</keyword>
<dbReference type="InterPro" id="IPR045867">
    <property type="entry name" value="DNA-dir_RpoC_beta_prime"/>
</dbReference>
<gene>
    <name evidence="10" type="ORF">LCGC14_0691630</name>
</gene>
<comment type="caution">
    <text evidence="10">The sequence shown here is derived from an EMBL/GenBank/DDBJ whole genome shotgun (WGS) entry which is preliminary data.</text>
</comment>
<dbReference type="SUPFAM" id="SSF64484">
    <property type="entry name" value="beta and beta-prime subunits of DNA dependent RNA-polymerase"/>
    <property type="match status" value="1"/>
</dbReference>
<accession>A0A0F9T6H5</accession>
<keyword evidence="5" id="KW-0548">Nucleotidyltransferase</keyword>
<dbReference type="Gene3D" id="1.10.150.390">
    <property type="match status" value="1"/>
</dbReference>
<dbReference type="InterPro" id="IPR012757">
    <property type="entry name" value="RPO1C"/>
</dbReference>
<comment type="catalytic activity">
    <reaction evidence="8">
        <text>RNA(n) + a ribonucleoside 5'-triphosphate = RNA(n+1) + diphosphate</text>
        <dbReference type="Rhea" id="RHEA:21248"/>
        <dbReference type="Rhea" id="RHEA-COMP:14527"/>
        <dbReference type="Rhea" id="RHEA-COMP:17342"/>
        <dbReference type="ChEBI" id="CHEBI:33019"/>
        <dbReference type="ChEBI" id="CHEBI:61557"/>
        <dbReference type="ChEBI" id="CHEBI:140395"/>
        <dbReference type="EC" id="2.7.7.6"/>
    </reaction>
</comment>
<dbReference type="EC" id="2.7.7.6" evidence="1"/>
<evidence type="ECO:0000313" key="10">
    <source>
        <dbReference type="EMBL" id="KKN44591.1"/>
    </source>
</evidence>
<reference evidence="10" key="1">
    <citation type="journal article" date="2015" name="Nature">
        <title>Complex archaea that bridge the gap between prokaryotes and eukaryotes.</title>
        <authorList>
            <person name="Spang A."/>
            <person name="Saw J.H."/>
            <person name="Jorgensen S.L."/>
            <person name="Zaremba-Niedzwiedzka K."/>
            <person name="Martijn J."/>
            <person name="Lind A.E."/>
            <person name="van Eijk R."/>
            <person name="Schleper C."/>
            <person name="Guy L."/>
            <person name="Ettema T.J."/>
        </authorList>
    </citation>
    <scope>NUCLEOTIDE SEQUENCE</scope>
</reference>
<dbReference type="AlphaFoldDB" id="A0A0F9T6H5"/>
<protein>
    <recommendedName>
        <fullName evidence="1">DNA-directed RNA polymerase</fullName>
        <ecNumber evidence="1">2.7.7.6</ecNumber>
    </recommendedName>
</protein>
<keyword evidence="2" id="KW-0240">DNA-directed RNA polymerase</keyword>
<feature type="domain" description="RNA polymerase Rpb1" evidence="9">
    <location>
        <begin position="51"/>
        <end position="334"/>
    </location>
</feature>
<evidence type="ECO:0000256" key="4">
    <source>
        <dbReference type="ARBA" id="ARBA00022679"/>
    </source>
</evidence>
<dbReference type="NCBIfam" id="TIGR02389">
    <property type="entry name" value="RNA_pol_rpoA2"/>
    <property type="match status" value="1"/>
</dbReference>
<dbReference type="HAMAP" id="MF_00411">
    <property type="entry name" value="RNApol_arch_Rpo1C"/>
    <property type="match status" value="1"/>
</dbReference>
<dbReference type="EMBL" id="LAZR01001442">
    <property type="protein sequence ID" value="KKN44591.1"/>
    <property type="molecule type" value="Genomic_DNA"/>
</dbReference>
<dbReference type="GO" id="GO:0006351">
    <property type="term" value="P:DNA-templated transcription"/>
    <property type="evidence" value="ECO:0007669"/>
    <property type="project" value="InterPro"/>
</dbReference>
<dbReference type="GO" id="GO:0003899">
    <property type="term" value="F:DNA-directed RNA polymerase activity"/>
    <property type="evidence" value="ECO:0007669"/>
    <property type="project" value="UniProtKB-EC"/>
</dbReference>
<dbReference type="PANTHER" id="PTHR19376:SF32">
    <property type="entry name" value="DNA-DIRECTED RNA POLYMERASE III SUBUNIT RPC1"/>
    <property type="match status" value="1"/>
</dbReference>
<evidence type="ECO:0000256" key="7">
    <source>
        <dbReference type="ARBA" id="ARBA00023163"/>
    </source>
</evidence>
<dbReference type="InterPro" id="IPR007081">
    <property type="entry name" value="RNA_pol_Rpb1_5"/>
</dbReference>
<sequence length="404" mass="45503">MTKVTLEILDKELDILQQDGIPGDLINTIREKVKDEDLEEEQLEYLLNKIFVNFNNALVETSEPVGTVAAQSIGEPGTQMTLRTFHYAGVEEFSVTQGLPRLIEIVDARRFPSTPQMEIHLEPPYCDSEEKAIEVHNRIEQIRIEQITHDVDLDFVNWNIVINLIPEICEKKGIDIDEIPEILKRYKKKGTIKREGNSIIIDPGIEDLQSLQKLREKILKKVVKGIRGVKRGLLTPLDGDKEWVIKTEGTNMQGVVQIEGVDITQTTSNHIHEIEKLYGIEAARQMIIVEAQKVLEQQGLDVDLRHLLILSDLMCHSGAIQSIGRHGISGSKSSVFARAAFEVTVNQLLDAGLYGEEERLKGIPENVIVGQISPIGTGRIKVMFDLDANLEILNKKKEKEKESN</sequence>
<evidence type="ECO:0000256" key="8">
    <source>
        <dbReference type="ARBA" id="ARBA00048552"/>
    </source>
</evidence>
<evidence type="ECO:0000256" key="3">
    <source>
        <dbReference type="ARBA" id="ARBA00022490"/>
    </source>
</evidence>
<name>A0A0F9T6H5_9ZZZZ</name>
<proteinExistence type="inferred from homology"/>
<keyword evidence="7" id="KW-0804">Transcription</keyword>
<dbReference type="PANTHER" id="PTHR19376">
    <property type="entry name" value="DNA-DIRECTED RNA POLYMERASE"/>
    <property type="match status" value="1"/>
</dbReference>
<evidence type="ECO:0000256" key="5">
    <source>
        <dbReference type="ARBA" id="ARBA00022695"/>
    </source>
</evidence>
<keyword evidence="3" id="KW-0963">Cytoplasm</keyword>
<dbReference type="GO" id="GO:0000428">
    <property type="term" value="C:DNA-directed RNA polymerase complex"/>
    <property type="evidence" value="ECO:0007669"/>
    <property type="project" value="UniProtKB-KW"/>
</dbReference>